<accession>A0AAN6A4V4</accession>
<reference evidence="1" key="1">
    <citation type="journal article" date="2018" name="Genome Biol.">
        <title>SKESA: strategic k-mer extension for scrupulous assemblies.</title>
        <authorList>
            <person name="Souvorov A."/>
            <person name="Agarwala R."/>
            <person name="Lipman D.J."/>
        </authorList>
    </citation>
    <scope>NUCLEOTIDE SEQUENCE</scope>
    <source>
        <strain evidence="1">HN1000</strain>
    </source>
</reference>
<name>A0AAN6A4V4_CLODI</name>
<dbReference type="EMBL" id="DAEPXK010000008">
    <property type="protein sequence ID" value="HBH1541564.1"/>
    <property type="molecule type" value="Genomic_DNA"/>
</dbReference>
<sequence>MSKFIYAFSEDDKKLLMEKGYRFICENKLNNKTLYVFENKSKLINNFSNEEMKRFIFTSKIRF</sequence>
<dbReference type="RefSeq" id="WP_009894816.1">
    <property type="nucleotide sequence ID" value="NZ_BING01000001.1"/>
</dbReference>
<organism evidence="1 2">
    <name type="scientific">Clostridioides difficile</name>
    <name type="common">Peptoclostridium difficile</name>
    <dbReference type="NCBI Taxonomy" id="1496"/>
    <lineage>
        <taxon>Bacteria</taxon>
        <taxon>Bacillati</taxon>
        <taxon>Bacillota</taxon>
        <taxon>Clostridia</taxon>
        <taxon>Peptostreptococcales</taxon>
        <taxon>Peptostreptococcaceae</taxon>
        <taxon>Clostridioides</taxon>
    </lineage>
</organism>
<evidence type="ECO:0000313" key="1">
    <source>
        <dbReference type="EMBL" id="HBH1541564.1"/>
    </source>
</evidence>
<dbReference type="AlphaFoldDB" id="A0AAN6A4V4"/>
<evidence type="ECO:0000313" key="2">
    <source>
        <dbReference type="Proteomes" id="UP000878956"/>
    </source>
</evidence>
<proteinExistence type="predicted"/>
<gene>
    <name evidence="1" type="ORF">KRM00_001026</name>
</gene>
<protein>
    <submittedName>
        <fullName evidence="1">Uncharacterized protein</fullName>
    </submittedName>
</protein>
<comment type="caution">
    <text evidence="1">The sequence shown here is derived from an EMBL/GenBank/DDBJ whole genome shotgun (WGS) entry which is preliminary data.</text>
</comment>
<reference evidence="1" key="2">
    <citation type="submission" date="2021-06" db="EMBL/GenBank/DDBJ databases">
        <authorList>
            <consortium name="NCBI Pathogen Detection Project"/>
        </authorList>
    </citation>
    <scope>NUCLEOTIDE SEQUENCE</scope>
    <source>
        <strain evidence="1">HN1000</strain>
    </source>
</reference>
<dbReference type="Proteomes" id="UP000878956">
    <property type="component" value="Unassembled WGS sequence"/>
</dbReference>